<reference evidence="8 9" key="1">
    <citation type="journal article" date="2015" name="Genome Biol. Evol.">
        <title>Comparative Genomics of a Bacterivorous Green Alga Reveals Evolutionary Causalities and Consequences of Phago-Mixotrophic Mode of Nutrition.</title>
        <authorList>
            <person name="Burns J.A."/>
            <person name="Paasch A."/>
            <person name="Narechania A."/>
            <person name="Kim E."/>
        </authorList>
    </citation>
    <scope>NUCLEOTIDE SEQUENCE [LARGE SCALE GENOMIC DNA]</scope>
    <source>
        <strain evidence="8 9">PLY_AMNH</strain>
    </source>
</reference>
<feature type="compositionally biased region" description="Basic and acidic residues" evidence="6">
    <location>
        <begin position="110"/>
        <end position="124"/>
    </location>
</feature>
<feature type="domain" description="AP2/ERF" evidence="7">
    <location>
        <begin position="38"/>
        <end position="99"/>
    </location>
</feature>
<dbReference type="GO" id="GO:0005634">
    <property type="term" value="C:nucleus"/>
    <property type="evidence" value="ECO:0007669"/>
    <property type="project" value="UniProtKB-SubCell"/>
</dbReference>
<dbReference type="Gene3D" id="3.30.730.10">
    <property type="entry name" value="AP2/ERF domain"/>
    <property type="match status" value="1"/>
</dbReference>
<comment type="caution">
    <text evidence="8">The sequence shown here is derived from an EMBL/GenBank/DDBJ whole genome shotgun (WGS) entry which is preliminary data.</text>
</comment>
<evidence type="ECO:0000313" key="8">
    <source>
        <dbReference type="EMBL" id="KAK3260248.1"/>
    </source>
</evidence>
<evidence type="ECO:0000256" key="5">
    <source>
        <dbReference type="ARBA" id="ARBA00023242"/>
    </source>
</evidence>
<feature type="region of interest" description="Disordered" evidence="6">
    <location>
        <begin position="105"/>
        <end position="130"/>
    </location>
</feature>
<keyword evidence="5" id="KW-0539">Nucleus</keyword>
<comment type="subcellular location">
    <subcellularLocation>
        <location evidence="1">Nucleus</location>
    </subcellularLocation>
</comment>
<feature type="non-terminal residue" evidence="8">
    <location>
        <position position="154"/>
    </location>
</feature>
<evidence type="ECO:0000256" key="3">
    <source>
        <dbReference type="ARBA" id="ARBA00023125"/>
    </source>
</evidence>
<proteinExistence type="predicted"/>
<protein>
    <recommendedName>
        <fullName evidence="7">AP2/ERF domain-containing protein</fullName>
    </recommendedName>
</protein>
<dbReference type="Proteomes" id="UP001190700">
    <property type="component" value="Unassembled WGS sequence"/>
</dbReference>
<evidence type="ECO:0000256" key="6">
    <source>
        <dbReference type="SAM" id="MobiDB-lite"/>
    </source>
</evidence>
<sequence>MGHELARAPLVSLLSAGEQQLMEEMEEHALEGASAAGRYRGVFPRPSTKACRWQAQYRPQNRELLFLGTFGSQEEGALAYFSAAHAERGHTAHFPDHKPEAALLAPAPRSHREPAPRSPRDAPHWQDLVAPDIGLSGVGRISERLQRRAAEQCE</sequence>
<gene>
    <name evidence="8" type="ORF">CYMTET_30781</name>
</gene>
<evidence type="ECO:0000256" key="1">
    <source>
        <dbReference type="ARBA" id="ARBA00004123"/>
    </source>
</evidence>
<dbReference type="InterPro" id="IPR036955">
    <property type="entry name" value="AP2/ERF_dom_sf"/>
</dbReference>
<dbReference type="GO" id="GO:0003700">
    <property type="term" value="F:DNA-binding transcription factor activity"/>
    <property type="evidence" value="ECO:0007669"/>
    <property type="project" value="InterPro"/>
</dbReference>
<dbReference type="PROSITE" id="PS51032">
    <property type="entry name" value="AP2_ERF"/>
    <property type="match status" value="1"/>
</dbReference>
<evidence type="ECO:0000256" key="2">
    <source>
        <dbReference type="ARBA" id="ARBA00023015"/>
    </source>
</evidence>
<evidence type="ECO:0000259" key="7">
    <source>
        <dbReference type="PROSITE" id="PS51032"/>
    </source>
</evidence>
<name>A0AAE0FIM4_9CHLO</name>
<keyword evidence="9" id="KW-1185">Reference proteome</keyword>
<evidence type="ECO:0000256" key="4">
    <source>
        <dbReference type="ARBA" id="ARBA00023163"/>
    </source>
</evidence>
<dbReference type="SMART" id="SM00380">
    <property type="entry name" value="AP2"/>
    <property type="match status" value="1"/>
</dbReference>
<dbReference type="EMBL" id="LGRX02017954">
    <property type="protein sequence ID" value="KAK3260248.1"/>
    <property type="molecule type" value="Genomic_DNA"/>
</dbReference>
<dbReference type="InterPro" id="IPR001471">
    <property type="entry name" value="AP2/ERF_dom"/>
</dbReference>
<keyword evidence="2" id="KW-0805">Transcription regulation</keyword>
<dbReference type="SUPFAM" id="SSF54171">
    <property type="entry name" value="DNA-binding domain"/>
    <property type="match status" value="1"/>
</dbReference>
<dbReference type="AlphaFoldDB" id="A0AAE0FIM4"/>
<dbReference type="InterPro" id="IPR016177">
    <property type="entry name" value="DNA-bd_dom_sf"/>
</dbReference>
<keyword evidence="3" id="KW-0238">DNA-binding</keyword>
<organism evidence="8 9">
    <name type="scientific">Cymbomonas tetramitiformis</name>
    <dbReference type="NCBI Taxonomy" id="36881"/>
    <lineage>
        <taxon>Eukaryota</taxon>
        <taxon>Viridiplantae</taxon>
        <taxon>Chlorophyta</taxon>
        <taxon>Pyramimonadophyceae</taxon>
        <taxon>Pyramimonadales</taxon>
        <taxon>Pyramimonadaceae</taxon>
        <taxon>Cymbomonas</taxon>
    </lineage>
</organism>
<keyword evidence="4" id="KW-0804">Transcription</keyword>
<dbReference type="GO" id="GO:0003677">
    <property type="term" value="F:DNA binding"/>
    <property type="evidence" value="ECO:0007669"/>
    <property type="project" value="UniProtKB-KW"/>
</dbReference>
<accession>A0AAE0FIM4</accession>
<evidence type="ECO:0000313" key="9">
    <source>
        <dbReference type="Proteomes" id="UP001190700"/>
    </source>
</evidence>